<dbReference type="InterPro" id="IPR006086">
    <property type="entry name" value="XPG-I_dom"/>
</dbReference>
<comment type="subunit">
    <text evidence="15">Interacts with PCNA1 and PCNA2. Three molecules of FEN1 bind to one PCNA trimer with each molecule binding to one PCNA monomer. PCNA stimulates the nuclease activity without altering cleavage specificity.</text>
</comment>
<keyword evidence="8 16" id="KW-0269">Exonuclease</keyword>
<evidence type="ECO:0000256" key="11">
    <source>
        <dbReference type="ARBA" id="ARBA00023204"/>
    </source>
</evidence>
<evidence type="ECO:0000256" key="5">
    <source>
        <dbReference type="ARBA" id="ARBA00022759"/>
    </source>
</evidence>
<dbReference type="FunFam" id="3.40.50.1010:FF:000016">
    <property type="entry name" value="Flap endonuclease 1"/>
    <property type="match status" value="1"/>
</dbReference>
<dbReference type="GO" id="GO:0000287">
    <property type="term" value="F:magnesium ion binding"/>
    <property type="evidence" value="ECO:0007669"/>
    <property type="project" value="UniProtKB-UniRule"/>
</dbReference>
<comment type="caution">
    <text evidence="22">The sequence shown here is derived from an EMBL/GenBank/DDBJ whole genome shotgun (WGS) entry which is preliminary data.</text>
</comment>
<dbReference type="PRINTS" id="PR00853">
    <property type="entry name" value="XPGRADSUPER"/>
</dbReference>
<dbReference type="OrthoDB" id="1937206at2759"/>
<dbReference type="GO" id="GO:0005739">
    <property type="term" value="C:mitochondrion"/>
    <property type="evidence" value="ECO:0007669"/>
    <property type="project" value="UniProtKB-SubCell"/>
</dbReference>
<evidence type="ECO:0000259" key="20">
    <source>
        <dbReference type="SMART" id="SM00484"/>
    </source>
</evidence>
<keyword evidence="18" id="KW-0812">Transmembrane</keyword>
<keyword evidence="2 16" id="KW-0235">DNA replication</keyword>
<evidence type="ECO:0000256" key="16">
    <source>
        <dbReference type="HAMAP-Rule" id="MF_03140"/>
    </source>
</evidence>
<dbReference type="InterPro" id="IPR019974">
    <property type="entry name" value="XPG_CS"/>
</dbReference>
<dbReference type="Gene3D" id="1.10.150.20">
    <property type="entry name" value="5' to 3' exonuclease, C-terminal subdomain"/>
    <property type="match status" value="1"/>
</dbReference>
<organism evidence="22 23">
    <name type="scientific">Chlorella sorokiniana</name>
    <name type="common">Freshwater green alga</name>
    <dbReference type="NCBI Taxonomy" id="3076"/>
    <lineage>
        <taxon>Eukaryota</taxon>
        <taxon>Viridiplantae</taxon>
        <taxon>Chlorophyta</taxon>
        <taxon>core chlorophytes</taxon>
        <taxon>Trebouxiophyceae</taxon>
        <taxon>Chlorellales</taxon>
        <taxon>Chlorellaceae</taxon>
        <taxon>Chlorella clade</taxon>
        <taxon>Chlorella</taxon>
    </lineage>
</organism>
<dbReference type="SUPFAM" id="SSF88723">
    <property type="entry name" value="PIN domain-like"/>
    <property type="match status" value="1"/>
</dbReference>
<dbReference type="HAMAP" id="MF_00614">
    <property type="entry name" value="Fen"/>
    <property type="match status" value="1"/>
</dbReference>
<evidence type="ECO:0000256" key="17">
    <source>
        <dbReference type="SAM" id="MobiDB-lite"/>
    </source>
</evidence>
<dbReference type="AlphaFoldDB" id="A0A2P6U4H2"/>
<feature type="domain" description="XPG-I" evidence="20">
    <location>
        <begin position="345"/>
        <end position="417"/>
    </location>
</feature>
<comment type="similarity">
    <text evidence="14 16">Belongs to the XPG/RAD2 endonuclease family. FEN1 subfamily.</text>
</comment>
<dbReference type="Proteomes" id="UP000239899">
    <property type="component" value="Unassembled WGS sequence"/>
</dbReference>
<accession>A0A2P6U4H2</accession>
<feature type="region of interest" description="Disordered" evidence="17">
    <location>
        <begin position="865"/>
        <end position="891"/>
    </location>
</feature>
<keyword evidence="4 16" id="KW-0479">Metal-binding</keyword>
<comment type="cofactor">
    <cofactor evidence="16">
        <name>Mg(2+)</name>
        <dbReference type="ChEBI" id="CHEBI:18420"/>
    </cofactor>
    <text evidence="16">Binds 2 magnesium ions per subunit. They probably participate in the reaction catalyzed by the enzyme. May bind an additional third magnesium ion after substrate binding.</text>
</comment>
<evidence type="ECO:0000256" key="14">
    <source>
        <dbReference type="ARBA" id="ARBA00034726"/>
    </source>
</evidence>
<proteinExistence type="inferred from homology"/>
<feature type="signal peptide" evidence="19">
    <location>
        <begin position="1"/>
        <end position="24"/>
    </location>
</feature>
<comment type="subcellular location">
    <subcellularLocation>
        <location evidence="16">Nucleus</location>
        <location evidence="16">Nucleolus</location>
    </subcellularLocation>
    <subcellularLocation>
        <location evidence="16">Nucleus</location>
        <location evidence="16">Nucleoplasm</location>
    </subcellularLocation>
    <subcellularLocation>
        <location evidence="16">Mitochondrion</location>
    </subcellularLocation>
    <text evidence="16">Resides mostly in the nucleoli and relocalizes to the nucleoplasm upon DNA damage.</text>
</comment>
<dbReference type="InterPro" id="IPR006085">
    <property type="entry name" value="XPG_DNA_repair_N"/>
</dbReference>
<evidence type="ECO:0000313" key="22">
    <source>
        <dbReference type="EMBL" id="PRW61218.1"/>
    </source>
</evidence>
<keyword evidence="7 16" id="KW-0378">Hydrolase</keyword>
<evidence type="ECO:0000256" key="1">
    <source>
        <dbReference type="ARBA" id="ARBA00022553"/>
    </source>
</evidence>
<dbReference type="SMART" id="SM00485">
    <property type="entry name" value="XPGN"/>
    <property type="match status" value="1"/>
</dbReference>
<sequence length="891" mass="93282">MRLNACSLAILAALLLCAASSAAAGSEQQRLQPGGLAGGGARARAAGAAGLALQRRLLDDDDHEHERDRDDDHPRGWSRKGASDTAAAAGSVSGSITEDSVGTAAGANATAASAAVKPVVKRPTPAVVSKGAMPFSSWMSDVMPNDAWLMMSFVVAWFCAPGVLLLLWPFVASHRTAEPLKPAAAGCAEAGGPTAAAIMGIQGLTKLLADAAPGSMKENKFENYFGRKIAVDASMHIYSFLVVVGRQGDQLLTSEAGDVTSHLQGMFFRTVRMLEAGMKPVFVFEGKPPELKRAELAKRSTKKEEATTELEAAKEAGNQEDVEKYSKRAVKVTRQHNEECKQLLRLMGVPVVEAPGEAEAQCAQLCKENLVYGISTEDMDSLTFGTPRLIRHLMAPASQKLDAMEFDHAKVLEELGLSRDEFIDVCILCGCDYTPKISGIGPTRALALIKKHGSIEKALESLDPSKYTIPEPFPYQEARQLFKEPDVLRGEAIPSIKWSAPDKDGLIQFLVHEKSFNEDRVRKALDRIAAAKGKASQGRLESFFGPAKIVSSTSGKRKEPEVAKGKGGKAGAAKKGKLGAMGKKNSRRRHPPPPALTPCAAPPSCSRCWPSWRPQALAATTATTTIATMGTTATTTTTTEPSHPPSHTGASCGTETAALELAYEEFDSDAFEAGVGRFSHGLSDIADVRLRCIAVERNPARRRSLLAAAPVLVTFELKATDATAVAQALTDAARDGTLEELLALLGGQLSGYTILDGQSMPWAAAEAPSQAPADSTTASIAAAGATAKKKSHLGAILGGAIGGGVGGLVVLAAAAYLLLRKKGSSGTSSFAVGTPAYAPQSGGAGVTATLAAGAATKAGLELEEVVEQTGTPRSARRRGNATPFQDGEGSN</sequence>
<evidence type="ECO:0000256" key="3">
    <source>
        <dbReference type="ARBA" id="ARBA00022722"/>
    </source>
</evidence>
<feature type="transmembrane region" description="Helical" evidence="18">
    <location>
        <begin position="795"/>
        <end position="819"/>
    </location>
</feature>
<keyword evidence="10 16" id="KW-0496">Mitochondrion</keyword>
<name>A0A2P6U4H2_CHLSO</name>
<dbReference type="InterPro" id="IPR036279">
    <property type="entry name" value="5-3_exonuclease_C_sf"/>
</dbReference>
<dbReference type="PROSITE" id="PS00842">
    <property type="entry name" value="XPG_2"/>
    <property type="match status" value="1"/>
</dbReference>
<evidence type="ECO:0000256" key="7">
    <source>
        <dbReference type="ARBA" id="ARBA00022801"/>
    </source>
</evidence>
<evidence type="ECO:0000256" key="12">
    <source>
        <dbReference type="ARBA" id="ARBA00023242"/>
    </source>
</evidence>
<dbReference type="PANTHER" id="PTHR11081:SF9">
    <property type="entry name" value="FLAP ENDONUCLEASE 1"/>
    <property type="match status" value="1"/>
</dbReference>
<evidence type="ECO:0000256" key="13">
    <source>
        <dbReference type="ARBA" id="ARBA00029382"/>
    </source>
</evidence>
<dbReference type="SUPFAM" id="SSF47807">
    <property type="entry name" value="5' to 3' exonuclease, C-terminal subdomain"/>
    <property type="match status" value="1"/>
</dbReference>
<dbReference type="PANTHER" id="PTHR11081">
    <property type="entry name" value="FLAP ENDONUCLEASE FAMILY MEMBER"/>
    <property type="match status" value="1"/>
</dbReference>
<dbReference type="InterPro" id="IPR008918">
    <property type="entry name" value="HhH2"/>
</dbReference>
<feature type="transmembrane region" description="Helical" evidence="18">
    <location>
        <begin position="147"/>
        <end position="171"/>
    </location>
</feature>
<keyword evidence="12 16" id="KW-0539">Nucleus</keyword>
<feature type="region of interest" description="Disordered" evidence="17">
    <location>
        <begin position="551"/>
        <end position="600"/>
    </location>
</feature>
<evidence type="ECO:0000256" key="9">
    <source>
        <dbReference type="ARBA" id="ARBA00022842"/>
    </source>
</evidence>
<keyword evidence="3 16" id="KW-0540">Nuclease</keyword>
<dbReference type="GO" id="GO:0005730">
    <property type="term" value="C:nucleolus"/>
    <property type="evidence" value="ECO:0007669"/>
    <property type="project" value="UniProtKB-SubCell"/>
</dbReference>
<dbReference type="InterPro" id="IPR029060">
    <property type="entry name" value="PIN-like_dom_sf"/>
</dbReference>
<dbReference type="GO" id="GO:0043137">
    <property type="term" value="P:DNA replication, removal of RNA primer"/>
    <property type="evidence" value="ECO:0007669"/>
    <property type="project" value="UniProtKB-UniRule"/>
</dbReference>
<evidence type="ECO:0000313" key="23">
    <source>
        <dbReference type="Proteomes" id="UP000239899"/>
    </source>
</evidence>
<reference evidence="22 23" key="1">
    <citation type="journal article" date="2018" name="Plant J.">
        <title>Genome sequences of Chlorella sorokiniana UTEX 1602 and Micractinium conductrix SAG 241.80: implications to maltose excretion by a green alga.</title>
        <authorList>
            <person name="Arriola M.B."/>
            <person name="Velmurugan N."/>
            <person name="Zhang Y."/>
            <person name="Plunkett M.H."/>
            <person name="Hondzo H."/>
            <person name="Barney B.M."/>
        </authorList>
    </citation>
    <scope>NUCLEOTIDE SEQUENCE [LARGE SCALE GENOMIC DNA]</scope>
    <source>
        <strain evidence="23">UTEX 1602</strain>
    </source>
</reference>
<dbReference type="GO" id="GO:0003677">
    <property type="term" value="F:DNA binding"/>
    <property type="evidence" value="ECO:0007669"/>
    <property type="project" value="UniProtKB-UniRule"/>
</dbReference>
<evidence type="ECO:0000256" key="18">
    <source>
        <dbReference type="SAM" id="Phobius"/>
    </source>
</evidence>
<feature type="domain" description="XPG N-terminal" evidence="21">
    <location>
        <begin position="199"/>
        <end position="306"/>
    </location>
</feature>
<gene>
    <name evidence="22" type="ORF">C2E21_0395</name>
</gene>
<keyword evidence="23" id="KW-1185">Reference proteome</keyword>
<protein>
    <recommendedName>
        <fullName evidence="16">Flap endonuclease 1</fullName>
        <shortName evidence="16">FEN-1</shortName>
        <ecNumber evidence="16">3.1.-.-</ecNumber>
    </recommendedName>
    <alternativeName>
        <fullName evidence="16">Flap structure-specific endonuclease 1</fullName>
    </alternativeName>
</protein>
<keyword evidence="11 16" id="KW-0234">DNA repair</keyword>
<keyword evidence="5 16" id="KW-0255">Endonuclease</keyword>
<dbReference type="CDD" id="cd09907">
    <property type="entry name" value="H3TH_FEN1-Euk"/>
    <property type="match status" value="1"/>
</dbReference>
<evidence type="ECO:0000259" key="21">
    <source>
        <dbReference type="SMART" id="SM00485"/>
    </source>
</evidence>
<feature type="region of interest" description="Disordered" evidence="17">
    <location>
        <begin position="58"/>
        <end position="93"/>
    </location>
</feature>
<keyword evidence="9 16" id="KW-0460">Magnesium</keyword>
<keyword evidence="18" id="KW-0472">Membrane</keyword>
<evidence type="ECO:0000256" key="19">
    <source>
        <dbReference type="SAM" id="SignalP"/>
    </source>
</evidence>
<keyword evidence="19" id="KW-0732">Signal</keyword>
<dbReference type="Pfam" id="PF00867">
    <property type="entry name" value="XPG_I"/>
    <property type="match status" value="1"/>
</dbReference>
<dbReference type="FunFam" id="1.10.150.20:FF:000009">
    <property type="entry name" value="Flap endonuclease 1"/>
    <property type="match status" value="1"/>
</dbReference>
<dbReference type="GO" id="GO:0006284">
    <property type="term" value="P:base-excision repair"/>
    <property type="evidence" value="ECO:0007669"/>
    <property type="project" value="UniProtKB-UniRule"/>
</dbReference>
<evidence type="ECO:0000256" key="4">
    <source>
        <dbReference type="ARBA" id="ARBA00022723"/>
    </source>
</evidence>
<dbReference type="SMART" id="SM00484">
    <property type="entry name" value="XPGI"/>
    <property type="match status" value="1"/>
</dbReference>
<dbReference type="InterPro" id="IPR006084">
    <property type="entry name" value="XPG/Rad2"/>
</dbReference>
<dbReference type="CDD" id="cd09867">
    <property type="entry name" value="PIN_FEN1"/>
    <property type="match status" value="1"/>
</dbReference>
<feature type="compositionally biased region" description="Basic and acidic residues" evidence="17">
    <location>
        <begin position="64"/>
        <end position="75"/>
    </location>
</feature>
<evidence type="ECO:0000256" key="15">
    <source>
        <dbReference type="ARBA" id="ARBA00063178"/>
    </source>
</evidence>
<keyword evidence="18" id="KW-1133">Transmembrane helix</keyword>
<keyword evidence="6 16" id="KW-0227">DNA damage</keyword>
<dbReference type="Gene3D" id="3.40.50.1010">
    <property type="entry name" value="5'-nuclease"/>
    <property type="match status" value="1"/>
</dbReference>
<evidence type="ECO:0000256" key="2">
    <source>
        <dbReference type="ARBA" id="ARBA00022705"/>
    </source>
</evidence>
<dbReference type="GO" id="GO:0008409">
    <property type="term" value="F:5'-3' exonuclease activity"/>
    <property type="evidence" value="ECO:0007669"/>
    <property type="project" value="UniProtKB-UniRule"/>
</dbReference>
<feature type="chain" id="PRO_5015194059" description="Flap endonuclease 1" evidence="19">
    <location>
        <begin position="25"/>
        <end position="891"/>
    </location>
</feature>
<feature type="compositionally biased region" description="Basic and acidic residues" evidence="17">
    <location>
        <begin position="297"/>
        <end position="314"/>
    </location>
</feature>
<comment type="function">
    <text evidence="13 16">Structure-specific nuclease with 5'-flap endonuclease and 5'-3' exonuclease activities involved in DNA replication and repair. During DNA replication, cleaves the 5'-overhanging flap structure that is generated by displacement synthesis when DNA polymerase encounters the 5'-end of a downstream Okazaki fragment. It enters the flap from the 5'-end and then tracks to cleave the flap base, leaving a nick for ligation. Also involved in the long patch base excision repair (LP-BER) pathway, by cleaving within the apurinic/apyrimidinic (AP) site-terminated flap. Acts as a genome stabilization factor that prevents flaps from equilibrating into structures that lead to duplications and deletions. Also possesses 5'-3' exonuclease activity on nicked or gapped double-stranded DNA, and exhibits RNase H activity. Also involved in replication and repair of rDNA and in repairing mitochondrial DNA.</text>
</comment>
<evidence type="ECO:0000256" key="8">
    <source>
        <dbReference type="ARBA" id="ARBA00022839"/>
    </source>
</evidence>
<dbReference type="STRING" id="3076.A0A2P6U4H2"/>
<evidence type="ECO:0000256" key="6">
    <source>
        <dbReference type="ARBA" id="ARBA00022763"/>
    </source>
</evidence>
<dbReference type="InterPro" id="IPR023426">
    <property type="entry name" value="Flap_endonuc"/>
</dbReference>
<dbReference type="Pfam" id="PF00752">
    <property type="entry name" value="XPG_N"/>
    <property type="match status" value="1"/>
</dbReference>
<dbReference type="EC" id="3.1.-.-" evidence="16"/>
<keyword evidence="1 16" id="KW-0597">Phosphoprotein</keyword>
<dbReference type="SMART" id="SM00279">
    <property type="entry name" value="HhH2"/>
    <property type="match status" value="1"/>
</dbReference>
<dbReference type="GO" id="GO:0005654">
    <property type="term" value="C:nucleoplasm"/>
    <property type="evidence" value="ECO:0007669"/>
    <property type="project" value="UniProtKB-SubCell"/>
</dbReference>
<dbReference type="EMBL" id="LHPG02000001">
    <property type="protein sequence ID" value="PRW61218.1"/>
    <property type="molecule type" value="Genomic_DNA"/>
</dbReference>
<dbReference type="GO" id="GO:0017108">
    <property type="term" value="F:5'-flap endonuclease activity"/>
    <property type="evidence" value="ECO:0007669"/>
    <property type="project" value="UniProtKB-UniRule"/>
</dbReference>
<feature type="region of interest" description="Disordered" evidence="17">
    <location>
        <begin position="297"/>
        <end position="318"/>
    </location>
</feature>
<evidence type="ECO:0000256" key="10">
    <source>
        <dbReference type="ARBA" id="ARBA00023128"/>
    </source>
</evidence>